<protein>
    <submittedName>
        <fullName evidence="2">Uncharacterized protein</fullName>
    </submittedName>
</protein>
<dbReference type="Proteomes" id="UP001338125">
    <property type="component" value="Unassembled WGS sequence"/>
</dbReference>
<keyword evidence="1" id="KW-0732">Signal</keyword>
<evidence type="ECO:0000313" key="3">
    <source>
        <dbReference type="Proteomes" id="UP001338125"/>
    </source>
</evidence>
<reference evidence="2 3" key="1">
    <citation type="submission" date="2024-01" db="EMBL/GenBank/DDBJ databases">
        <title>Complete genome of Cladobotryum mycophilum ATHUM6906.</title>
        <authorList>
            <person name="Christinaki A.C."/>
            <person name="Myridakis A.I."/>
            <person name="Kouvelis V.N."/>
        </authorList>
    </citation>
    <scope>NUCLEOTIDE SEQUENCE [LARGE SCALE GENOMIC DNA]</scope>
    <source>
        <strain evidence="2 3">ATHUM6906</strain>
    </source>
</reference>
<organism evidence="2 3">
    <name type="scientific">Cladobotryum mycophilum</name>
    <dbReference type="NCBI Taxonomy" id="491253"/>
    <lineage>
        <taxon>Eukaryota</taxon>
        <taxon>Fungi</taxon>
        <taxon>Dikarya</taxon>
        <taxon>Ascomycota</taxon>
        <taxon>Pezizomycotina</taxon>
        <taxon>Sordariomycetes</taxon>
        <taxon>Hypocreomycetidae</taxon>
        <taxon>Hypocreales</taxon>
        <taxon>Hypocreaceae</taxon>
        <taxon>Cladobotryum</taxon>
    </lineage>
</organism>
<gene>
    <name evidence="2" type="ORF">PT974_12439</name>
</gene>
<accession>A0ABR0S945</accession>
<keyword evidence="3" id="KW-1185">Reference proteome</keyword>
<evidence type="ECO:0000313" key="2">
    <source>
        <dbReference type="EMBL" id="KAK5988295.1"/>
    </source>
</evidence>
<dbReference type="EMBL" id="JAVFKD010000016">
    <property type="protein sequence ID" value="KAK5988295.1"/>
    <property type="molecule type" value="Genomic_DNA"/>
</dbReference>
<feature type="chain" id="PRO_5046104769" evidence="1">
    <location>
        <begin position="19"/>
        <end position="177"/>
    </location>
</feature>
<name>A0ABR0S945_9HYPO</name>
<proteinExistence type="predicted"/>
<comment type="caution">
    <text evidence="2">The sequence shown here is derived from an EMBL/GenBank/DDBJ whole genome shotgun (WGS) entry which is preliminary data.</text>
</comment>
<sequence>MLFKYLSISALAVSTAQAAIGASDAAQSLANLSQIAAQTQAFADETNTTNYNQTGANISEYLGTAYIRTQTFAESLSDGDAPAYSESDQVLVTNAWTAYVSAEEALLTSLNAKREFFAGFVLPIRFFTGSLQGFSDSAAAGLLVVAPSHQDALQTSKGELYNAYAETIDKYQTPSDV</sequence>
<feature type="signal peptide" evidence="1">
    <location>
        <begin position="1"/>
        <end position="18"/>
    </location>
</feature>
<evidence type="ECO:0000256" key="1">
    <source>
        <dbReference type="SAM" id="SignalP"/>
    </source>
</evidence>